<protein>
    <submittedName>
        <fullName evidence="1">Uncharacterized protein</fullName>
    </submittedName>
</protein>
<dbReference type="Proteomes" id="UP000694005">
    <property type="component" value="Chromosome A06"/>
</dbReference>
<dbReference type="AlphaFoldDB" id="A0A8D9D8E5"/>
<dbReference type="EMBL" id="LS974622">
    <property type="protein sequence ID" value="CAG7869913.1"/>
    <property type="molecule type" value="Genomic_DNA"/>
</dbReference>
<proteinExistence type="predicted"/>
<gene>
    <name evidence="1" type="ORF">BRAPAZ1V2_A06P21530.2</name>
</gene>
<accession>A0A8D9D8E5</accession>
<sequence>MLEVLQEVIKEDNHSRLQYKTPLMDIKNFNDKVYNSYAQYFIDITGSNDENILQLGTPPNVKYWGDTTKRSTMGCTSKCRFFWNNTNKCSLQIYSWKSRWKSAEYSSKLFRRCKYRFFTKEEPNEVNQSGSGDEE</sequence>
<reference evidence="1 2" key="1">
    <citation type="submission" date="2021-07" db="EMBL/GenBank/DDBJ databases">
        <authorList>
            <consortium name="Genoscope - CEA"/>
            <person name="William W."/>
        </authorList>
    </citation>
    <scope>NUCLEOTIDE SEQUENCE [LARGE SCALE GENOMIC DNA]</scope>
</reference>
<evidence type="ECO:0000313" key="1">
    <source>
        <dbReference type="EMBL" id="CAG7869913.1"/>
    </source>
</evidence>
<dbReference type="Gramene" id="A06p21530.2_BraZ1">
    <property type="protein sequence ID" value="A06p21530.2_BraZ1.CDS"/>
    <property type="gene ID" value="A06g21530.2_BraZ1"/>
</dbReference>
<evidence type="ECO:0000313" key="2">
    <source>
        <dbReference type="Proteomes" id="UP000694005"/>
    </source>
</evidence>
<name>A0A8D9D8E5_BRACM</name>
<organism evidence="1 2">
    <name type="scientific">Brassica campestris</name>
    <name type="common">Field mustard</name>
    <dbReference type="NCBI Taxonomy" id="3711"/>
    <lineage>
        <taxon>Eukaryota</taxon>
        <taxon>Viridiplantae</taxon>
        <taxon>Streptophyta</taxon>
        <taxon>Embryophyta</taxon>
        <taxon>Tracheophyta</taxon>
        <taxon>Spermatophyta</taxon>
        <taxon>Magnoliopsida</taxon>
        <taxon>eudicotyledons</taxon>
        <taxon>Gunneridae</taxon>
        <taxon>Pentapetalae</taxon>
        <taxon>rosids</taxon>
        <taxon>malvids</taxon>
        <taxon>Brassicales</taxon>
        <taxon>Brassicaceae</taxon>
        <taxon>Brassiceae</taxon>
        <taxon>Brassica</taxon>
    </lineage>
</organism>